<feature type="domain" description="AMP-dependent synthetase/ligase" evidence="3">
    <location>
        <begin position="79"/>
        <end position="253"/>
    </location>
</feature>
<gene>
    <name evidence="4" type="primary">ACSL6</name>
    <name evidence="4" type="ORF">HK100_001741</name>
</gene>
<evidence type="ECO:0000256" key="2">
    <source>
        <dbReference type="ARBA" id="ARBA00022840"/>
    </source>
</evidence>
<dbReference type="Gene3D" id="3.40.50.12780">
    <property type="entry name" value="N-terminal domain of ligase-like"/>
    <property type="match status" value="1"/>
</dbReference>
<dbReference type="GO" id="GO:0016020">
    <property type="term" value="C:membrane"/>
    <property type="evidence" value="ECO:0007669"/>
    <property type="project" value="TreeGrafter"/>
</dbReference>
<dbReference type="GO" id="GO:0004467">
    <property type="term" value="F:long-chain fatty acid-CoA ligase activity"/>
    <property type="evidence" value="ECO:0007669"/>
    <property type="project" value="TreeGrafter"/>
</dbReference>
<dbReference type="Pfam" id="PF00501">
    <property type="entry name" value="AMP-binding"/>
    <property type="match status" value="1"/>
</dbReference>
<dbReference type="AlphaFoldDB" id="A0AAD5T2D7"/>
<evidence type="ECO:0000259" key="3">
    <source>
        <dbReference type="Pfam" id="PF00501"/>
    </source>
</evidence>
<keyword evidence="1" id="KW-0547">Nucleotide-binding</keyword>
<keyword evidence="2" id="KW-0067">ATP-binding</keyword>
<dbReference type="EMBL" id="JADGJH010001389">
    <property type="protein sequence ID" value="KAJ3114169.1"/>
    <property type="molecule type" value="Genomic_DNA"/>
</dbReference>
<evidence type="ECO:0000313" key="5">
    <source>
        <dbReference type="Proteomes" id="UP001211907"/>
    </source>
</evidence>
<dbReference type="GO" id="GO:0005783">
    <property type="term" value="C:endoplasmic reticulum"/>
    <property type="evidence" value="ECO:0007669"/>
    <property type="project" value="TreeGrafter"/>
</dbReference>
<keyword evidence="5" id="KW-1185">Reference proteome</keyword>
<evidence type="ECO:0000313" key="4">
    <source>
        <dbReference type="EMBL" id="KAJ3114169.1"/>
    </source>
</evidence>
<dbReference type="InterPro" id="IPR042099">
    <property type="entry name" value="ANL_N_sf"/>
</dbReference>
<dbReference type="PANTHER" id="PTHR43272:SF33">
    <property type="entry name" value="AMP-BINDING DOMAIN-CONTAINING PROTEIN-RELATED"/>
    <property type="match status" value="1"/>
</dbReference>
<reference evidence="4" key="1">
    <citation type="submission" date="2020-05" db="EMBL/GenBank/DDBJ databases">
        <title>Phylogenomic resolution of chytrid fungi.</title>
        <authorList>
            <person name="Stajich J.E."/>
            <person name="Amses K."/>
            <person name="Simmons R."/>
            <person name="Seto K."/>
            <person name="Myers J."/>
            <person name="Bonds A."/>
            <person name="Quandt C.A."/>
            <person name="Barry K."/>
            <person name="Liu P."/>
            <person name="Grigoriev I."/>
            <person name="Longcore J.E."/>
            <person name="James T.Y."/>
        </authorList>
    </citation>
    <scope>NUCLEOTIDE SEQUENCE</scope>
    <source>
        <strain evidence="4">JEL0513</strain>
    </source>
</reference>
<protein>
    <submittedName>
        <fullName evidence="4">Long-chain-fatty-acid--CoA ligase 6</fullName>
    </submittedName>
</protein>
<dbReference type="InterPro" id="IPR000873">
    <property type="entry name" value="AMP-dep_synth/lig_dom"/>
</dbReference>
<dbReference type="GO" id="GO:0005524">
    <property type="term" value="F:ATP binding"/>
    <property type="evidence" value="ECO:0007669"/>
    <property type="project" value="UniProtKB-KW"/>
</dbReference>
<sequence>MIEALRNYIPSKHAPTKIKKNQAKEKHPRINAWSAAAAQPLETSASQLESLHQNFLRGTNIAGDQPFLGTRPITNKIPGPYIWQTYNEIHKRVKNFGIGLLATIPALSSTVQSAIGIFSINRAEWIIAEQSCFFTSLTTVPLFDMYSNAAVRHIVMEASLSVIIATRDKAAMLLSMAETDTSLQCLKYIIIMDASAGSVVDEDVAAVGEEFGIEVLAMLDVERRGAMAATSAVLAEVVRPGKDTVASICYTSGKI</sequence>
<keyword evidence="4" id="KW-0436">Ligase</keyword>
<comment type="caution">
    <text evidence="4">The sequence shown here is derived from an EMBL/GenBank/DDBJ whole genome shotgun (WGS) entry which is preliminary data.</text>
</comment>
<proteinExistence type="predicted"/>
<evidence type="ECO:0000256" key="1">
    <source>
        <dbReference type="ARBA" id="ARBA00022741"/>
    </source>
</evidence>
<organism evidence="4 5">
    <name type="scientific">Physocladia obscura</name>
    <dbReference type="NCBI Taxonomy" id="109957"/>
    <lineage>
        <taxon>Eukaryota</taxon>
        <taxon>Fungi</taxon>
        <taxon>Fungi incertae sedis</taxon>
        <taxon>Chytridiomycota</taxon>
        <taxon>Chytridiomycota incertae sedis</taxon>
        <taxon>Chytridiomycetes</taxon>
        <taxon>Chytridiales</taxon>
        <taxon>Chytriomycetaceae</taxon>
        <taxon>Physocladia</taxon>
    </lineage>
</organism>
<name>A0AAD5T2D7_9FUNG</name>
<dbReference type="PANTHER" id="PTHR43272">
    <property type="entry name" value="LONG-CHAIN-FATTY-ACID--COA LIGASE"/>
    <property type="match status" value="1"/>
</dbReference>
<accession>A0AAD5T2D7</accession>
<dbReference type="SUPFAM" id="SSF56801">
    <property type="entry name" value="Acetyl-CoA synthetase-like"/>
    <property type="match status" value="1"/>
</dbReference>
<dbReference type="Proteomes" id="UP001211907">
    <property type="component" value="Unassembled WGS sequence"/>
</dbReference>